<evidence type="ECO:0000259" key="1">
    <source>
        <dbReference type="PROSITE" id="PS50235"/>
    </source>
</evidence>
<dbReference type="InterPro" id="IPR001394">
    <property type="entry name" value="Peptidase_C19_UCH"/>
</dbReference>
<dbReference type="GO" id="GO:0016579">
    <property type="term" value="P:protein deubiquitination"/>
    <property type="evidence" value="ECO:0007669"/>
    <property type="project" value="InterPro"/>
</dbReference>
<evidence type="ECO:0000313" key="3">
    <source>
        <dbReference type="WBParaSite" id="SPAL_0000580100.1"/>
    </source>
</evidence>
<name>A0A0N5BIM1_STREA</name>
<dbReference type="SUPFAM" id="SSF54001">
    <property type="entry name" value="Cysteine proteinases"/>
    <property type="match status" value="1"/>
</dbReference>
<evidence type="ECO:0000313" key="2">
    <source>
        <dbReference type="Proteomes" id="UP000046392"/>
    </source>
</evidence>
<dbReference type="WBParaSite" id="SPAL_0000580100.1">
    <property type="protein sequence ID" value="SPAL_0000580100.1"/>
    <property type="gene ID" value="SPAL_0000580100"/>
</dbReference>
<dbReference type="Pfam" id="PF00443">
    <property type="entry name" value="UCH"/>
    <property type="match status" value="1"/>
</dbReference>
<keyword evidence="2" id="KW-1185">Reference proteome</keyword>
<proteinExistence type="predicted"/>
<dbReference type="AlphaFoldDB" id="A0A0N5BIM1"/>
<protein>
    <submittedName>
        <fullName evidence="3">USP domain-containing protein</fullName>
    </submittedName>
</protein>
<dbReference type="InterPro" id="IPR028889">
    <property type="entry name" value="USP"/>
</dbReference>
<organism evidence="2 3">
    <name type="scientific">Strongyloides papillosus</name>
    <name type="common">Intestinal threadworm</name>
    <dbReference type="NCBI Taxonomy" id="174720"/>
    <lineage>
        <taxon>Eukaryota</taxon>
        <taxon>Metazoa</taxon>
        <taxon>Ecdysozoa</taxon>
        <taxon>Nematoda</taxon>
        <taxon>Chromadorea</taxon>
        <taxon>Rhabditida</taxon>
        <taxon>Tylenchina</taxon>
        <taxon>Panagrolaimomorpha</taxon>
        <taxon>Strongyloidoidea</taxon>
        <taxon>Strongyloididae</taxon>
        <taxon>Strongyloides</taxon>
    </lineage>
</organism>
<dbReference type="InterPro" id="IPR038765">
    <property type="entry name" value="Papain-like_cys_pep_sf"/>
</dbReference>
<dbReference type="Gene3D" id="3.90.70.10">
    <property type="entry name" value="Cysteine proteinases"/>
    <property type="match status" value="1"/>
</dbReference>
<accession>A0A0N5BIM1</accession>
<feature type="domain" description="USP" evidence="1">
    <location>
        <begin position="1"/>
        <end position="85"/>
    </location>
</feature>
<dbReference type="Proteomes" id="UP000046392">
    <property type="component" value="Unplaced"/>
</dbReference>
<dbReference type="PROSITE" id="PS50235">
    <property type="entry name" value="USP_3"/>
    <property type="match status" value="1"/>
</dbReference>
<reference evidence="3" key="1">
    <citation type="submission" date="2017-02" db="UniProtKB">
        <authorList>
            <consortium name="WormBaseParasite"/>
        </authorList>
    </citation>
    <scope>IDENTIFICATION</scope>
</reference>
<dbReference type="GO" id="GO:0004843">
    <property type="term" value="F:cysteine-type deubiquitinase activity"/>
    <property type="evidence" value="ECO:0007669"/>
    <property type="project" value="InterPro"/>
</dbReference>
<dbReference type="STRING" id="174720.A0A0N5BIM1"/>
<sequence length="100" mass="11869">MFYYSSNVDFYDCLSKEAKLTHKYTTYDLLCNIVHDGKPDSGTYRIQLLHKATKKWFELEDMHVKEILAQSITLTESYIQIWKLNRKKTRAERMGEVPSD</sequence>